<proteinExistence type="predicted"/>
<reference evidence="1" key="1">
    <citation type="submission" date="2021-02" db="EMBL/GenBank/DDBJ databases">
        <authorList>
            <consortium name="DOE Joint Genome Institute"/>
            <person name="Ahrendt S."/>
            <person name="Looney B.P."/>
            <person name="Miyauchi S."/>
            <person name="Morin E."/>
            <person name="Drula E."/>
            <person name="Courty P.E."/>
            <person name="Chicoki N."/>
            <person name="Fauchery L."/>
            <person name="Kohler A."/>
            <person name="Kuo A."/>
            <person name="Labutti K."/>
            <person name="Pangilinan J."/>
            <person name="Lipzen A."/>
            <person name="Riley R."/>
            <person name="Andreopoulos W."/>
            <person name="He G."/>
            <person name="Johnson J."/>
            <person name="Barry K.W."/>
            <person name="Grigoriev I.V."/>
            <person name="Nagy L."/>
            <person name="Hibbett D."/>
            <person name="Henrissat B."/>
            <person name="Matheny P.B."/>
            <person name="Labbe J."/>
            <person name="Martin F."/>
        </authorList>
    </citation>
    <scope>NUCLEOTIDE SEQUENCE</scope>
    <source>
        <strain evidence="1">FP105234-sp</strain>
    </source>
</reference>
<evidence type="ECO:0000313" key="1">
    <source>
        <dbReference type="EMBL" id="KAI0049363.1"/>
    </source>
</evidence>
<protein>
    <submittedName>
        <fullName evidence="1">Uncharacterized protein</fullName>
    </submittedName>
</protein>
<reference evidence="1" key="2">
    <citation type="journal article" date="2022" name="New Phytol.">
        <title>Evolutionary transition to the ectomycorrhizal habit in the genomes of a hyperdiverse lineage of mushroom-forming fungi.</title>
        <authorList>
            <person name="Looney B."/>
            <person name="Miyauchi S."/>
            <person name="Morin E."/>
            <person name="Drula E."/>
            <person name="Courty P.E."/>
            <person name="Kohler A."/>
            <person name="Kuo A."/>
            <person name="LaButti K."/>
            <person name="Pangilinan J."/>
            <person name="Lipzen A."/>
            <person name="Riley R."/>
            <person name="Andreopoulos W."/>
            <person name="He G."/>
            <person name="Johnson J."/>
            <person name="Nolan M."/>
            <person name="Tritt A."/>
            <person name="Barry K.W."/>
            <person name="Grigoriev I.V."/>
            <person name="Nagy L.G."/>
            <person name="Hibbett D."/>
            <person name="Henrissat B."/>
            <person name="Matheny P.B."/>
            <person name="Labbe J."/>
            <person name="Martin F.M."/>
        </authorList>
    </citation>
    <scope>NUCLEOTIDE SEQUENCE</scope>
    <source>
        <strain evidence="1">FP105234-sp</strain>
    </source>
</reference>
<sequence>MASPLPKDPFAGIAWDNKLGALLIGGLVSGVLFGITCMQSYTYFDRYPGDRWHLKTFVGALWVLDAFDFALTSDILYWYLVTNYTNPYALLGKPVWSLAAHVLVTSVVNFMDVCPTNLETNMNIILTAGIVLTSMLDLVVGFIITAKTLHFVSLDELSTESTLFYIDFAAGAGSDIYVAVALSYYLARSRTGFNTRTDSIVNILLLYTINTGLLTAADATLGMILYIAMPDNFIFIAFYFQLSKLYTNAYLATLNNRNTLREKTTDSDGIVSIHLSRMTQPSRGAVDAERTAYSEPAKSEIKSKNVLITGASLGGLGGGQARQSGDIGGSKPRETVAFIKGVTPTANLRTVVLDLNSLASVKAAAATVNSCNALHWWHDCSDTPPCSHIVAAFDPTIKGQSGAYLADCQVHNDQVAPHAVDQENYAAKLWALAEKVVGQTFA</sequence>
<comment type="caution">
    <text evidence="1">The sequence shown here is derived from an EMBL/GenBank/DDBJ whole genome shotgun (WGS) entry which is preliminary data.</text>
</comment>
<keyword evidence="2" id="KW-1185">Reference proteome</keyword>
<dbReference type="Proteomes" id="UP000814033">
    <property type="component" value="Unassembled WGS sequence"/>
</dbReference>
<gene>
    <name evidence="1" type="ORF">FA95DRAFT_1677629</name>
</gene>
<accession>A0ACB8RYW8</accession>
<organism evidence="1 2">
    <name type="scientific">Auriscalpium vulgare</name>
    <dbReference type="NCBI Taxonomy" id="40419"/>
    <lineage>
        <taxon>Eukaryota</taxon>
        <taxon>Fungi</taxon>
        <taxon>Dikarya</taxon>
        <taxon>Basidiomycota</taxon>
        <taxon>Agaricomycotina</taxon>
        <taxon>Agaricomycetes</taxon>
        <taxon>Russulales</taxon>
        <taxon>Auriscalpiaceae</taxon>
        <taxon>Auriscalpium</taxon>
    </lineage>
</organism>
<evidence type="ECO:0000313" key="2">
    <source>
        <dbReference type="Proteomes" id="UP000814033"/>
    </source>
</evidence>
<dbReference type="EMBL" id="MU275874">
    <property type="protein sequence ID" value="KAI0049363.1"/>
    <property type="molecule type" value="Genomic_DNA"/>
</dbReference>
<name>A0ACB8RYW8_9AGAM</name>